<evidence type="ECO:0000259" key="2">
    <source>
        <dbReference type="PROSITE" id="PS51898"/>
    </source>
</evidence>
<evidence type="ECO:0000313" key="4">
    <source>
        <dbReference type="Proteomes" id="UP000010824"/>
    </source>
</evidence>
<dbReference type="Proteomes" id="UP000010824">
    <property type="component" value="Chromosome"/>
</dbReference>
<accession>L0H9F0</accession>
<reference evidence="4" key="1">
    <citation type="submission" date="2011-12" db="EMBL/GenBank/DDBJ databases">
        <title>Complete sequence of Methanoregula formicicum SMSP.</title>
        <authorList>
            <person name="Lucas S."/>
            <person name="Han J."/>
            <person name="Lapidus A."/>
            <person name="Cheng J.-F."/>
            <person name="Goodwin L."/>
            <person name="Pitluck S."/>
            <person name="Peters L."/>
            <person name="Ovchinnikova G."/>
            <person name="Teshima H."/>
            <person name="Detter J.C."/>
            <person name="Han C."/>
            <person name="Tapia R."/>
            <person name="Land M."/>
            <person name="Hauser L."/>
            <person name="Kyrpides N."/>
            <person name="Ivanova N."/>
            <person name="Pagani I."/>
            <person name="Imachi H."/>
            <person name="Tamaki H."/>
            <person name="Sekiguchi Y."/>
            <person name="Kamagata Y."/>
            <person name="Cadillo-Quiroz H."/>
            <person name="Zinder S."/>
            <person name="Liu W.-T."/>
            <person name="Woyke T."/>
        </authorList>
    </citation>
    <scope>NUCLEOTIDE SEQUENCE [LARGE SCALE GENOMIC DNA]</scope>
    <source>
        <strain evidence="4">DSM 22288 / NBRC 105244 / SMSP</strain>
    </source>
</reference>
<proteinExistence type="predicted"/>
<dbReference type="SUPFAM" id="SSF56349">
    <property type="entry name" value="DNA breaking-rejoining enzymes"/>
    <property type="match status" value="1"/>
</dbReference>
<dbReference type="InterPro" id="IPR013762">
    <property type="entry name" value="Integrase-like_cat_sf"/>
</dbReference>
<dbReference type="InterPro" id="IPR011010">
    <property type="entry name" value="DNA_brk_join_enz"/>
</dbReference>
<evidence type="ECO:0000256" key="1">
    <source>
        <dbReference type="ARBA" id="ARBA00023172"/>
    </source>
</evidence>
<dbReference type="eggNOG" id="arCOG01242">
    <property type="taxonomic scope" value="Archaea"/>
</dbReference>
<dbReference type="KEGG" id="mfo:Metfor_0287"/>
<dbReference type="HOGENOM" id="CLU_027562_2_2_2"/>
<evidence type="ECO:0000313" key="3">
    <source>
        <dbReference type="EMBL" id="AGB01367.1"/>
    </source>
</evidence>
<dbReference type="STRING" id="593750.Metfor_0287"/>
<keyword evidence="4" id="KW-1185">Reference proteome</keyword>
<dbReference type="GeneID" id="14308960"/>
<dbReference type="InterPro" id="IPR002104">
    <property type="entry name" value="Integrase_catalytic"/>
</dbReference>
<protein>
    <submittedName>
        <fullName evidence="3">Site-specific recombinase XerD</fullName>
    </submittedName>
</protein>
<dbReference type="InParanoid" id="L0H9F0"/>
<dbReference type="InterPro" id="IPR050090">
    <property type="entry name" value="Tyrosine_recombinase_XerCD"/>
</dbReference>
<dbReference type="AlphaFoldDB" id="L0H9F0"/>
<reference evidence="3 4" key="2">
    <citation type="journal article" date="2014" name="Genome Announc.">
        <title>Complete Genome Sequence of Methanoregula formicica SMSPT, a Mesophilic Hydrogenotrophic Methanogen Isolated from a Methanogenic Upflow Anaerobic Sludge Blanket Reactor.</title>
        <authorList>
            <person name="Yamamoto K."/>
            <person name="Tamaki H."/>
            <person name="Cadillo-Quiroz H."/>
            <person name="Imachi H."/>
            <person name="Kyrpides N."/>
            <person name="Woyke T."/>
            <person name="Goodwin L."/>
            <person name="Zinder S.H."/>
            <person name="Kamagata Y."/>
            <person name="Liu W.T."/>
        </authorList>
    </citation>
    <scope>NUCLEOTIDE SEQUENCE [LARGE SCALE GENOMIC DNA]</scope>
    <source>
        <strain evidence="4">DSM 22288 / NBRC 105244 / SMSP</strain>
    </source>
</reference>
<dbReference type="PANTHER" id="PTHR30349">
    <property type="entry name" value="PHAGE INTEGRASE-RELATED"/>
    <property type="match status" value="1"/>
</dbReference>
<dbReference type="GO" id="GO:0015074">
    <property type="term" value="P:DNA integration"/>
    <property type="evidence" value="ECO:0007669"/>
    <property type="project" value="InterPro"/>
</dbReference>
<dbReference type="CDD" id="cd00397">
    <property type="entry name" value="DNA_BRE_C"/>
    <property type="match status" value="1"/>
</dbReference>
<dbReference type="RefSeq" id="WP_015284331.1">
    <property type="nucleotide sequence ID" value="NC_019943.1"/>
</dbReference>
<gene>
    <name evidence="3" type="ordered locus">Metfor_0287</name>
</gene>
<organism evidence="3 4">
    <name type="scientific">Methanoregula formicica (strain DSM 22288 / NBRC 105244 / SMSP)</name>
    <dbReference type="NCBI Taxonomy" id="593750"/>
    <lineage>
        <taxon>Archaea</taxon>
        <taxon>Methanobacteriati</taxon>
        <taxon>Methanobacteriota</taxon>
        <taxon>Stenosarchaea group</taxon>
        <taxon>Methanomicrobia</taxon>
        <taxon>Methanomicrobiales</taxon>
        <taxon>Methanoregulaceae</taxon>
        <taxon>Methanoregula</taxon>
    </lineage>
</organism>
<dbReference type="Gene3D" id="1.10.443.10">
    <property type="entry name" value="Intergrase catalytic core"/>
    <property type="match status" value="1"/>
</dbReference>
<dbReference type="GO" id="GO:0006310">
    <property type="term" value="P:DNA recombination"/>
    <property type="evidence" value="ECO:0007669"/>
    <property type="project" value="UniProtKB-KW"/>
</dbReference>
<dbReference type="PROSITE" id="PS51898">
    <property type="entry name" value="TYR_RECOMBINASE"/>
    <property type="match status" value="1"/>
</dbReference>
<name>L0H9F0_METFS</name>
<sequence length="378" mass="43890">MTDFHYGKAEYGDRSIQSAIERNELSENDAKIILEFVGELVALQGISLSRRNNLIFSLVFWRRFLPQYRDATMTDLVQAIGDARIAKNQRGEPYKQNTLHDHITLIKRFYTWLIENQYTHVSVTPAGIKRIKPPPVQRVTHSPDEILTKAEINKMVKTTKNPMYRAVVCMLYEGGFRAKEIGTLTWSQVSFDQYGLAVRTDLKTRIPRYIRLIKSKKYLNAWKRIYPGNPSGKNLVFLNNDGNPLSHNVLSRQVRIIGQQSGIMKKVTLHIFRHSRITHLIKMGVREDVIKLMMWGSTDTEMLQTYSHISNKDISEIVRQMEGIKLKPLTEDRTLAPRQCKYCWEINPPMFNYCGKCGRELKRPDGSNDKKKEEKLFP</sequence>
<dbReference type="OrthoDB" id="3343at2157"/>
<dbReference type="GO" id="GO:0003677">
    <property type="term" value="F:DNA binding"/>
    <property type="evidence" value="ECO:0007669"/>
    <property type="project" value="InterPro"/>
</dbReference>
<keyword evidence="1" id="KW-0233">DNA recombination</keyword>
<feature type="domain" description="Tyr recombinase" evidence="2">
    <location>
        <begin position="142"/>
        <end position="319"/>
    </location>
</feature>
<dbReference type="PANTHER" id="PTHR30349:SF87">
    <property type="entry name" value="TRANSPOSASE A"/>
    <property type="match status" value="1"/>
</dbReference>
<dbReference type="Pfam" id="PF00589">
    <property type="entry name" value="Phage_integrase"/>
    <property type="match status" value="1"/>
</dbReference>
<dbReference type="EMBL" id="CP003167">
    <property type="protein sequence ID" value="AGB01367.1"/>
    <property type="molecule type" value="Genomic_DNA"/>
</dbReference>